<dbReference type="InterPro" id="IPR000551">
    <property type="entry name" value="MerR-type_HTH_dom"/>
</dbReference>
<dbReference type="InterPro" id="IPR036162">
    <property type="entry name" value="Resolvase-like_N_sf"/>
</dbReference>
<feature type="domain" description="Resolvase/invertase-type recombinase catalytic" evidence="6">
    <location>
        <begin position="58"/>
        <end position="186"/>
    </location>
</feature>
<dbReference type="PROSITE" id="PS00397">
    <property type="entry name" value="RECOMBINASES_1"/>
    <property type="match status" value="1"/>
</dbReference>
<name>A0A3G5AFG4_9VIRU</name>
<dbReference type="InterPro" id="IPR009061">
    <property type="entry name" value="DNA-bd_dom_put_sf"/>
</dbReference>
<dbReference type="GO" id="GO:0015074">
    <property type="term" value="P:DNA integration"/>
    <property type="evidence" value="ECO:0007669"/>
    <property type="project" value="UniProtKB-KW"/>
</dbReference>
<dbReference type="Pfam" id="PF00239">
    <property type="entry name" value="Resolvase"/>
    <property type="match status" value="1"/>
</dbReference>
<keyword evidence="1" id="KW-0229">DNA integration</keyword>
<evidence type="ECO:0000256" key="4">
    <source>
        <dbReference type="PROSITE-ProRule" id="PRU10137"/>
    </source>
</evidence>
<feature type="domain" description="HTH merR-type" evidence="5">
    <location>
        <begin position="11"/>
        <end position="43"/>
    </location>
</feature>
<protein>
    <submittedName>
        <fullName evidence="7">Putative resolvase</fullName>
    </submittedName>
</protein>
<dbReference type="EMBL" id="MK072447">
    <property type="protein sequence ID" value="AYV85324.1"/>
    <property type="molecule type" value="Genomic_DNA"/>
</dbReference>
<dbReference type="InterPro" id="IPR051491">
    <property type="entry name" value="Recombinase/Transposase-rel"/>
</dbReference>
<organism evidence="7">
    <name type="scientific">Satyrvirus sp</name>
    <dbReference type="NCBI Taxonomy" id="2487771"/>
    <lineage>
        <taxon>Viruses</taxon>
        <taxon>Varidnaviria</taxon>
        <taxon>Bamfordvirae</taxon>
        <taxon>Nucleocytoviricota</taxon>
        <taxon>Megaviricetes</taxon>
        <taxon>Imitervirales</taxon>
        <taxon>Mimiviridae</taxon>
        <taxon>Megamimivirinae</taxon>
    </lineage>
</organism>
<dbReference type="InterPro" id="IPR048046">
    <property type="entry name" value="Transpos_IS607"/>
</dbReference>
<evidence type="ECO:0000259" key="6">
    <source>
        <dbReference type="PROSITE" id="PS51736"/>
    </source>
</evidence>
<feature type="active site" description="O-(5'-phospho-DNA)-serine intermediate" evidence="4">
    <location>
        <position position="66"/>
    </location>
</feature>
<keyword evidence="2" id="KW-0238">DNA-binding</keyword>
<dbReference type="Gene3D" id="1.10.287.2170">
    <property type="match status" value="1"/>
</dbReference>
<evidence type="ECO:0000256" key="3">
    <source>
        <dbReference type="ARBA" id="ARBA00023172"/>
    </source>
</evidence>
<dbReference type="GO" id="GO:0006355">
    <property type="term" value="P:regulation of DNA-templated transcription"/>
    <property type="evidence" value="ECO:0007669"/>
    <property type="project" value="InterPro"/>
</dbReference>
<dbReference type="InterPro" id="IPR006118">
    <property type="entry name" value="Recombinase_CS"/>
</dbReference>
<reference evidence="7" key="1">
    <citation type="submission" date="2018-10" db="EMBL/GenBank/DDBJ databases">
        <title>Hidden diversity of soil giant viruses.</title>
        <authorList>
            <person name="Schulz F."/>
            <person name="Alteio L."/>
            <person name="Goudeau D."/>
            <person name="Ryan E.M."/>
            <person name="Malmstrom R.R."/>
            <person name="Blanchard J."/>
            <person name="Woyke T."/>
        </authorList>
    </citation>
    <scope>NUCLEOTIDE SEQUENCE</scope>
    <source>
        <strain evidence="7">SAV1</strain>
    </source>
</reference>
<gene>
    <name evidence="7" type="ORF">Satyrvirus11_6</name>
</gene>
<dbReference type="PROSITE" id="PS50937">
    <property type="entry name" value="HTH_MERR_2"/>
    <property type="match status" value="1"/>
</dbReference>
<dbReference type="GO" id="GO:0000150">
    <property type="term" value="F:DNA strand exchange activity"/>
    <property type="evidence" value="ECO:0007669"/>
    <property type="project" value="InterPro"/>
</dbReference>
<keyword evidence="3" id="KW-0233">DNA recombination</keyword>
<dbReference type="SUPFAM" id="SSF53041">
    <property type="entry name" value="Resolvase-like"/>
    <property type="match status" value="1"/>
</dbReference>
<dbReference type="Gene3D" id="1.10.1660.10">
    <property type="match status" value="1"/>
</dbReference>
<dbReference type="SMART" id="SM00857">
    <property type="entry name" value="Resolvase"/>
    <property type="match status" value="1"/>
</dbReference>
<accession>A0A3G5AFG4</accession>
<dbReference type="PANTHER" id="PTHR36172:SF1">
    <property type="entry name" value="RESOLVASE-RELATED"/>
    <property type="match status" value="1"/>
</dbReference>
<evidence type="ECO:0000313" key="7">
    <source>
        <dbReference type="EMBL" id="AYV85324.1"/>
    </source>
</evidence>
<dbReference type="Gene3D" id="3.40.50.1390">
    <property type="entry name" value="Resolvase, N-terminal catalytic domain"/>
    <property type="match status" value="1"/>
</dbReference>
<dbReference type="InterPro" id="IPR006119">
    <property type="entry name" value="Resolv_N"/>
</dbReference>
<evidence type="ECO:0000256" key="1">
    <source>
        <dbReference type="ARBA" id="ARBA00022908"/>
    </source>
</evidence>
<dbReference type="SUPFAM" id="SSF46955">
    <property type="entry name" value="Putative DNA-binding domain"/>
    <property type="match status" value="1"/>
</dbReference>
<dbReference type="GO" id="GO:0003677">
    <property type="term" value="F:DNA binding"/>
    <property type="evidence" value="ECO:0007669"/>
    <property type="project" value="UniProtKB-KW"/>
</dbReference>
<dbReference type="NCBIfam" id="NF033518">
    <property type="entry name" value="transpos_IS607"/>
    <property type="match status" value="1"/>
</dbReference>
<sequence length="186" mass="21914">MPKYLGGKQTSEILGVHQRTLYQWEKKGWIKTVRTNGGKRLYDIEPYLKQKEAEKEKLNICYVRVSSNGQKNDLERQIKYMKKKYPQHIIIKDIASGINLNRKGLNKIIDLAIEGKINELVVAYKDRLTRFGFKMIERIIEKYSNGKIKIINKHNIKEPKEELIEDVLQVMNVFVAKMNGMRKYKN</sequence>
<evidence type="ECO:0000259" key="5">
    <source>
        <dbReference type="PROSITE" id="PS50937"/>
    </source>
</evidence>
<evidence type="ECO:0000256" key="2">
    <source>
        <dbReference type="ARBA" id="ARBA00023125"/>
    </source>
</evidence>
<dbReference type="PANTHER" id="PTHR36172">
    <property type="match status" value="1"/>
</dbReference>
<dbReference type="Pfam" id="PF00376">
    <property type="entry name" value="MerR"/>
    <property type="match status" value="1"/>
</dbReference>
<proteinExistence type="predicted"/>
<dbReference type="PROSITE" id="PS51736">
    <property type="entry name" value="RECOMBINASES_3"/>
    <property type="match status" value="1"/>
</dbReference>